<keyword evidence="1" id="KW-0472">Membrane</keyword>
<reference evidence="2" key="2">
    <citation type="submission" date="2013-04" db="UniProtKB">
        <authorList>
            <consortium name="EnsemblPlants"/>
        </authorList>
    </citation>
    <scope>IDENTIFICATION</scope>
</reference>
<evidence type="ECO:0000313" key="2">
    <source>
        <dbReference type="EnsemblPlants" id="OB01G10880.1"/>
    </source>
</evidence>
<dbReference type="Gramene" id="OB01G10880.1">
    <property type="protein sequence ID" value="OB01G10880.1"/>
    <property type="gene ID" value="OB01G10880"/>
</dbReference>
<evidence type="ECO:0000313" key="3">
    <source>
        <dbReference type="Proteomes" id="UP000006038"/>
    </source>
</evidence>
<dbReference type="eggNOG" id="ENOG502R3UP">
    <property type="taxonomic scope" value="Eukaryota"/>
</dbReference>
<keyword evidence="1" id="KW-0812">Transmembrane</keyword>
<accession>J3KVT2</accession>
<proteinExistence type="predicted"/>
<dbReference type="HOGENOM" id="CLU_2162945_0_0_1"/>
<dbReference type="Proteomes" id="UP000006038">
    <property type="component" value="Chromosome 1"/>
</dbReference>
<dbReference type="OrthoDB" id="686866at2759"/>
<dbReference type="KEGG" id="obr:107304718"/>
<dbReference type="OMA" id="CRMALAW"/>
<organism evidence="2">
    <name type="scientific">Oryza brachyantha</name>
    <name type="common">malo sina</name>
    <dbReference type="NCBI Taxonomy" id="4533"/>
    <lineage>
        <taxon>Eukaryota</taxon>
        <taxon>Viridiplantae</taxon>
        <taxon>Streptophyta</taxon>
        <taxon>Embryophyta</taxon>
        <taxon>Tracheophyta</taxon>
        <taxon>Spermatophyta</taxon>
        <taxon>Magnoliopsida</taxon>
        <taxon>Liliopsida</taxon>
        <taxon>Poales</taxon>
        <taxon>Poaceae</taxon>
        <taxon>BOP clade</taxon>
        <taxon>Oryzoideae</taxon>
        <taxon>Oryzeae</taxon>
        <taxon>Oryzinae</taxon>
        <taxon>Oryza</taxon>
    </lineage>
</organism>
<protein>
    <submittedName>
        <fullName evidence="2">Uncharacterized protein</fullName>
    </submittedName>
</protein>
<keyword evidence="3" id="KW-1185">Reference proteome</keyword>
<gene>
    <name evidence="2" type="primary">LOC107304718</name>
</gene>
<keyword evidence="1" id="KW-1133">Transmembrane helix</keyword>
<dbReference type="EnsemblPlants" id="OB01G10880.1">
    <property type="protein sequence ID" value="OB01G10880.1"/>
    <property type="gene ID" value="OB01G10880"/>
</dbReference>
<sequence length="128" mass="13217">MSSSCRSCELLLAQIPQEKGANMPPLRPILLAAAAAVAVASLWSAACVAADIDPSGMPSPPATVSPFPFCPTTPPPGSLTQPFPWAEPSPATTLFPQDPGFLASGACRMALAWLPLAFVLSAFLVLLQ</sequence>
<evidence type="ECO:0000256" key="1">
    <source>
        <dbReference type="SAM" id="Phobius"/>
    </source>
</evidence>
<dbReference type="AlphaFoldDB" id="J3KVT2"/>
<dbReference type="GeneID" id="107304718"/>
<feature type="transmembrane region" description="Helical" evidence="1">
    <location>
        <begin position="29"/>
        <end position="52"/>
    </location>
</feature>
<reference evidence="2" key="1">
    <citation type="journal article" date="2013" name="Nat. Commun.">
        <title>Whole-genome sequencing of Oryza brachyantha reveals mechanisms underlying Oryza genome evolution.</title>
        <authorList>
            <person name="Chen J."/>
            <person name="Huang Q."/>
            <person name="Gao D."/>
            <person name="Wang J."/>
            <person name="Lang Y."/>
            <person name="Liu T."/>
            <person name="Li B."/>
            <person name="Bai Z."/>
            <person name="Luis Goicoechea J."/>
            <person name="Liang C."/>
            <person name="Chen C."/>
            <person name="Zhang W."/>
            <person name="Sun S."/>
            <person name="Liao Y."/>
            <person name="Zhang X."/>
            <person name="Yang L."/>
            <person name="Song C."/>
            <person name="Wang M."/>
            <person name="Shi J."/>
            <person name="Liu G."/>
            <person name="Liu J."/>
            <person name="Zhou H."/>
            <person name="Zhou W."/>
            <person name="Yu Q."/>
            <person name="An N."/>
            <person name="Chen Y."/>
            <person name="Cai Q."/>
            <person name="Wang B."/>
            <person name="Liu B."/>
            <person name="Min J."/>
            <person name="Huang Y."/>
            <person name="Wu H."/>
            <person name="Li Z."/>
            <person name="Zhang Y."/>
            <person name="Yin Y."/>
            <person name="Song W."/>
            <person name="Jiang J."/>
            <person name="Jackson S.A."/>
            <person name="Wing R.A."/>
            <person name="Wang J."/>
            <person name="Chen M."/>
        </authorList>
    </citation>
    <scope>NUCLEOTIDE SEQUENCE [LARGE SCALE GENOMIC DNA]</scope>
    <source>
        <strain evidence="2">cv. IRGC 101232</strain>
    </source>
</reference>
<dbReference type="RefSeq" id="XP_015695577.1">
    <property type="nucleotide sequence ID" value="XM_015840091.2"/>
</dbReference>
<name>J3KVT2_ORYBR</name>
<feature type="transmembrane region" description="Helical" evidence="1">
    <location>
        <begin position="110"/>
        <end position="127"/>
    </location>
</feature>